<feature type="signal peptide" evidence="2">
    <location>
        <begin position="1"/>
        <end position="23"/>
    </location>
</feature>
<feature type="chain" id="PRO_5045882258" evidence="2">
    <location>
        <begin position="24"/>
        <end position="229"/>
    </location>
</feature>
<evidence type="ECO:0000313" key="3">
    <source>
        <dbReference type="EMBL" id="MDT0266909.1"/>
    </source>
</evidence>
<name>A0ABU2JPJ7_9ACTN</name>
<protein>
    <submittedName>
        <fullName evidence="3">Small secreted protein</fullName>
    </submittedName>
</protein>
<organism evidence="3 4">
    <name type="scientific">Streptomyces chisholmiae</name>
    <dbReference type="NCBI Taxonomy" id="3075540"/>
    <lineage>
        <taxon>Bacteria</taxon>
        <taxon>Bacillati</taxon>
        <taxon>Actinomycetota</taxon>
        <taxon>Actinomycetes</taxon>
        <taxon>Kitasatosporales</taxon>
        <taxon>Streptomycetaceae</taxon>
        <taxon>Streptomyces</taxon>
    </lineage>
</organism>
<keyword evidence="4" id="KW-1185">Reference proteome</keyword>
<sequence>MKKKLPVALSGCAALVFTLTACGGEDDNKADEWAQNVCDQVQPQVARIQEANTAIAEASDGSHSPEEVQQADSDAFGNISEAYGALADAVDSAGDPPVDDGAQLREDAVTELRGISDSYGQLRETMDGLDTSDQGAFAEGLQEIAGHLEELGQSGDEALNELQSSELGEAMARQDGCQSPSAPSETDDGADAGDTGGGEGEEAPADEETEAGDEGEEAPAEEESGEGNG</sequence>
<accession>A0ABU2JPJ7</accession>
<feature type="compositionally biased region" description="Acidic residues" evidence="1">
    <location>
        <begin position="199"/>
        <end position="229"/>
    </location>
</feature>
<evidence type="ECO:0000256" key="1">
    <source>
        <dbReference type="SAM" id="MobiDB-lite"/>
    </source>
</evidence>
<dbReference type="EMBL" id="JAVREO010000006">
    <property type="protein sequence ID" value="MDT0266909.1"/>
    <property type="molecule type" value="Genomic_DNA"/>
</dbReference>
<evidence type="ECO:0000256" key="2">
    <source>
        <dbReference type="SAM" id="SignalP"/>
    </source>
</evidence>
<keyword evidence="2" id="KW-0732">Signal</keyword>
<dbReference type="RefSeq" id="WP_311666962.1">
    <property type="nucleotide sequence ID" value="NZ_JAVREO010000006.1"/>
</dbReference>
<reference evidence="4" key="1">
    <citation type="submission" date="2023-07" db="EMBL/GenBank/DDBJ databases">
        <title>30 novel species of actinomycetes from the DSMZ collection.</title>
        <authorList>
            <person name="Nouioui I."/>
        </authorList>
    </citation>
    <scope>NUCLEOTIDE SEQUENCE [LARGE SCALE GENOMIC DNA]</scope>
    <source>
        <strain evidence="4">DSM 44915</strain>
    </source>
</reference>
<gene>
    <name evidence="3" type="ORF">RM844_11465</name>
</gene>
<dbReference type="PROSITE" id="PS51257">
    <property type="entry name" value="PROKAR_LIPOPROTEIN"/>
    <property type="match status" value="1"/>
</dbReference>
<dbReference type="Proteomes" id="UP001183410">
    <property type="component" value="Unassembled WGS sequence"/>
</dbReference>
<evidence type="ECO:0000313" key="4">
    <source>
        <dbReference type="Proteomes" id="UP001183410"/>
    </source>
</evidence>
<proteinExistence type="predicted"/>
<comment type="caution">
    <text evidence="3">The sequence shown here is derived from an EMBL/GenBank/DDBJ whole genome shotgun (WGS) entry which is preliminary data.</text>
</comment>
<feature type="region of interest" description="Disordered" evidence="1">
    <location>
        <begin position="163"/>
        <end position="229"/>
    </location>
</feature>